<gene>
    <name evidence="1" type="ORF">F7D20_04960</name>
</gene>
<name>A0A6A7WAE6_9BACT</name>
<dbReference type="OrthoDB" id="1082029at2"/>
<reference evidence="1 2" key="1">
    <citation type="submission" date="2019-09" db="EMBL/GenBank/DDBJ databases">
        <title>Distinct polysaccharide growth profiles of human intestinal Prevotella copri isolates.</title>
        <authorList>
            <person name="Fehlner-Peach H."/>
            <person name="Magnabosco C."/>
            <person name="Raghavan V."/>
            <person name="Scher J.U."/>
            <person name="Tett A."/>
            <person name="Cox L.M."/>
            <person name="Gottsegen C."/>
            <person name="Watters A."/>
            <person name="Wiltshire- Gordon J.D."/>
            <person name="Segata N."/>
            <person name="Bonneau R."/>
            <person name="Littman D.R."/>
        </authorList>
    </citation>
    <scope>NUCLEOTIDE SEQUENCE [LARGE SCALE GENOMIC DNA]</scope>
    <source>
        <strain evidence="2">iAQ1173</strain>
    </source>
</reference>
<evidence type="ECO:0000313" key="2">
    <source>
        <dbReference type="Proteomes" id="UP000384372"/>
    </source>
</evidence>
<protein>
    <submittedName>
        <fullName evidence="1">Uncharacterized protein</fullName>
    </submittedName>
</protein>
<dbReference type="AlphaFoldDB" id="A0A6A7WAE6"/>
<accession>A0A6A7WAE6</accession>
<proteinExistence type="predicted"/>
<dbReference type="Proteomes" id="UP000384372">
    <property type="component" value="Unassembled WGS sequence"/>
</dbReference>
<dbReference type="RefSeq" id="WP_158463094.1">
    <property type="nucleotide sequence ID" value="NZ_VZAD01000040.1"/>
</dbReference>
<evidence type="ECO:0000313" key="1">
    <source>
        <dbReference type="EMBL" id="MQP11326.1"/>
    </source>
</evidence>
<comment type="caution">
    <text evidence="1">The sequence shown here is derived from an EMBL/GenBank/DDBJ whole genome shotgun (WGS) entry which is preliminary data.</text>
</comment>
<dbReference type="EMBL" id="VZAD01000040">
    <property type="protein sequence ID" value="MQP11326.1"/>
    <property type="molecule type" value="Genomic_DNA"/>
</dbReference>
<organism evidence="1 2">
    <name type="scientific">Segatella copri</name>
    <dbReference type="NCBI Taxonomy" id="165179"/>
    <lineage>
        <taxon>Bacteria</taxon>
        <taxon>Pseudomonadati</taxon>
        <taxon>Bacteroidota</taxon>
        <taxon>Bacteroidia</taxon>
        <taxon>Bacteroidales</taxon>
        <taxon>Prevotellaceae</taxon>
        <taxon>Segatella</taxon>
    </lineage>
</organism>
<sequence length="68" mass="7684">MDVTINNITTTITVPQVDFKLLKELAKKFGWVIQAEKKSGIKEAMEDVKAGRVFHAKDAHDLIKQCLE</sequence>
<keyword evidence="2" id="KW-1185">Reference proteome</keyword>